<dbReference type="EMBL" id="BSXT01000512">
    <property type="protein sequence ID" value="GMF28986.1"/>
    <property type="molecule type" value="Genomic_DNA"/>
</dbReference>
<gene>
    <name evidence="1" type="ORF">Pfra01_000611400</name>
</gene>
<dbReference type="SUPFAM" id="SSF48403">
    <property type="entry name" value="Ankyrin repeat"/>
    <property type="match status" value="1"/>
</dbReference>
<organism evidence="1 2">
    <name type="scientific">Phytophthora fragariaefolia</name>
    <dbReference type="NCBI Taxonomy" id="1490495"/>
    <lineage>
        <taxon>Eukaryota</taxon>
        <taxon>Sar</taxon>
        <taxon>Stramenopiles</taxon>
        <taxon>Oomycota</taxon>
        <taxon>Peronosporomycetes</taxon>
        <taxon>Peronosporales</taxon>
        <taxon>Peronosporaceae</taxon>
        <taxon>Phytophthora</taxon>
    </lineage>
</organism>
<keyword evidence="2" id="KW-1185">Reference proteome</keyword>
<dbReference type="PANTHER" id="PTHR46586">
    <property type="entry name" value="ANKYRIN REPEAT-CONTAINING PROTEIN"/>
    <property type="match status" value="1"/>
</dbReference>
<sequence>MISKGAAPHGIGRGEDAAIPLLTAVQFVVRECIHVRGIEVAHVSLAIDDFLSELPRDWSLEEVFKRTDSLRCMQYLAAREPRRSQRYYRSWITNNVIEITLKRGDVKAFKWLAEVYAPDVSITRAAEVAAREARLDVLDWLYRNHRGRVSWGGAELCEAVREGHKEVIEWLRRRVKPSKEVCPQLMLSAARAGDLRVVQWLRQDYNLPVSSALVEAQQGRQWGVVKWILMNCEVEDPSIDMAAIAGDGDMHLLEWMYTNDFGRLTSHALETAAFNGHLNILEWLVEGPASVELSPLVFSEAARGGHLTVVKWLYAHNCPSSTTAMDAAAENGYLDVVQWLYSNRKELCTSRALDRAARKGQLSVIKWLHSTDEKFYCPAAINRAAEFGHLEVVQWLHANRTEGCSTEALDCACHQGHLLVAKWLRANRSEGCGKWAMDLAAASGHLDVVKWLHEELHQSCTPWAMDSAARQGYLDVVKYLHANCDVGCTAEAMSAAAANGHFDVVRWLRRNRTEGCSPTALNQAIAGGHLDVAIFLHREQGLTCSFRSDVTLRGLRLEMVEWLLTTCRNELERGVKFQIARRHLHLNEWMRSQPMEIVEQNDRCIVWEYRPH</sequence>
<dbReference type="AlphaFoldDB" id="A0A9W6UBK8"/>
<dbReference type="OrthoDB" id="543798at2759"/>
<dbReference type="Proteomes" id="UP001165121">
    <property type="component" value="Unassembled WGS sequence"/>
</dbReference>
<evidence type="ECO:0000313" key="2">
    <source>
        <dbReference type="Proteomes" id="UP001165121"/>
    </source>
</evidence>
<dbReference type="SMART" id="SM00248">
    <property type="entry name" value="ANK"/>
    <property type="match status" value="4"/>
</dbReference>
<evidence type="ECO:0000313" key="1">
    <source>
        <dbReference type="EMBL" id="GMF28986.1"/>
    </source>
</evidence>
<dbReference type="InterPro" id="IPR052050">
    <property type="entry name" value="SecEffector_AnkRepeat"/>
</dbReference>
<comment type="caution">
    <text evidence="1">The sequence shown here is derived from an EMBL/GenBank/DDBJ whole genome shotgun (WGS) entry which is preliminary data.</text>
</comment>
<proteinExistence type="predicted"/>
<dbReference type="InterPro" id="IPR002110">
    <property type="entry name" value="Ankyrin_rpt"/>
</dbReference>
<dbReference type="InterPro" id="IPR036770">
    <property type="entry name" value="Ankyrin_rpt-contain_sf"/>
</dbReference>
<protein>
    <submittedName>
        <fullName evidence="1">Unnamed protein product</fullName>
    </submittedName>
</protein>
<accession>A0A9W6UBK8</accession>
<name>A0A9W6UBK8_9STRA</name>
<reference evidence="1" key="1">
    <citation type="submission" date="2023-04" db="EMBL/GenBank/DDBJ databases">
        <title>Phytophthora fragariaefolia NBRC 109709.</title>
        <authorList>
            <person name="Ichikawa N."/>
            <person name="Sato H."/>
            <person name="Tonouchi N."/>
        </authorList>
    </citation>
    <scope>NUCLEOTIDE SEQUENCE</scope>
    <source>
        <strain evidence="1">NBRC 109709</strain>
    </source>
</reference>
<dbReference type="Pfam" id="PF12796">
    <property type="entry name" value="Ank_2"/>
    <property type="match status" value="3"/>
</dbReference>
<dbReference type="PANTHER" id="PTHR46586:SF3">
    <property type="entry name" value="ANKYRIN REPEAT-CONTAINING PROTEIN"/>
    <property type="match status" value="1"/>
</dbReference>
<dbReference type="Gene3D" id="1.25.40.20">
    <property type="entry name" value="Ankyrin repeat-containing domain"/>
    <property type="match status" value="2"/>
</dbReference>